<dbReference type="Pfam" id="PF07995">
    <property type="entry name" value="GSDH"/>
    <property type="match status" value="1"/>
</dbReference>
<reference evidence="3 4" key="1">
    <citation type="submission" date="2020-01" db="EMBL/GenBank/DDBJ databases">
        <title>Genomes of bacteria type strains.</title>
        <authorList>
            <person name="Chen J."/>
            <person name="Zhu S."/>
            <person name="Yang J."/>
        </authorList>
    </citation>
    <scope>NUCLEOTIDE SEQUENCE [LARGE SCALE GENOMIC DNA]</scope>
    <source>
        <strain evidence="3 4">LMG 24078</strain>
    </source>
</reference>
<protein>
    <submittedName>
        <fullName evidence="3">PQQ-dependent sugar dehydrogenase</fullName>
    </submittedName>
</protein>
<dbReference type="RefSeq" id="WP_163107447.1">
    <property type="nucleotide sequence ID" value="NZ_JAAAWO010000013.1"/>
</dbReference>
<dbReference type="PROSITE" id="PS51257">
    <property type="entry name" value="PROKAR_LIPOPROTEIN"/>
    <property type="match status" value="1"/>
</dbReference>
<dbReference type="EMBL" id="JAAAWO010000013">
    <property type="protein sequence ID" value="NDW16885.1"/>
    <property type="molecule type" value="Genomic_DNA"/>
</dbReference>
<dbReference type="AlphaFoldDB" id="A0A6N9TL84"/>
<dbReference type="Gene3D" id="2.120.10.30">
    <property type="entry name" value="TolB, C-terminal domain"/>
    <property type="match status" value="1"/>
</dbReference>
<feature type="chain" id="PRO_5026870200" evidence="1">
    <location>
        <begin position="25"/>
        <end position="400"/>
    </location>
</feature>
<dbReference type="PANTHER" id="PTHR19328:SF75">
    <property type="entry name" value="ALDOSE SUGAR DEHYDROGENASE YLII"/>
    <property type="match status" value="1"/>
</dbReference>
<dbReference type="InterPro" id="IPR011041">
    <property type="entry name" value="Quinoprot_gluc/sorb_DH_b-prop"/>
</dbReference>
<keyword evidence="4" id="KW-1185">Reference proteome</keyword>
<dbReference type="InterPro" id="IPR011042">
    <property type="entry name" value="6-blade_b-propeller_TolB-like"/>
</dbReference>
<evidence type="ECO:0000313" key="4">
    <source>
        <dbReference type="Proteomes" id="UP000471381"/>
    </source>
</evidence>
<feature type="signal peptide" evidence="1">
    <location>
        <begin position="1"/>
        <end position="24"/>
    </location>
</feature>
<evidence type="ECO:0000313" key="3">
    <source>
        <dbReference type="EMBL" id="NDW16885.1"/>
    </source>
</evidence>
<accession>A0A6N9TL84</accession>
<gene>
    <name evidence="3" type="ORF">GTQ48_15330</name>
</gene>
<comment type="caution">
    <text evidence="3">The sequence shown here is derived from an EMBL/GenBank/DDBJ whole genome shotgun (WGS) entry which is preliminary data.</text>
</comment>
<sequence>MKITSALIVTSAMLIACLSISIKAQEAISEKPQSKESLLKEPVSKEAVSKEPLLKESQYSTNVVIDGLSFPKSIEVLPSGVILVTQRDGQLAIINESNAQYRVKVNLPGLYTKGQGGWLDVIPADDFDTSSTLLLSYSKGTDSENKLVVVSGQFSSAFGVTNIQPVFEINTVRDTPVHYGAKLLSLGNEEYLLTSGDGFDYREQAQVVSSHLGKVLGFTITGEPLANAPFPESPYVYTLGHRNPQGLVITSSGEILLNEHGPDGGDEINRITRGDNYGWPVVTLGVDYSGAQISPFNHYEGMVNPLLDWTPSIAPSSMAIYNDDGFTALKNTAIVTALKTKRVYAVPLKNLRDGSIVKGAKLLLDKIDTRLRDVAIDKNGDILLLTDGEKGKVIRISPVN</sequence>
<dbReference type="SUPFAM" id="SSF50952">
    <property type="entry name" value="Soluble quinoprotein glucose dehydrogenase"/>
    <property type="match status" value="1"/>
</dbReference>
<organism evidence="3 4">
    <name type="scientific">Alteromonas genovensis</name>
    <dbReference type="NCBI Taxonomy" id="471225"/>
    <lineage>
        <taxon>Bacteria</taxon>
        <taxon>Pseudomonadati</taxon>
        <taxon>Pseudomonadota</taxon>
        <taxon>Gammaproteobacteria</taxon>
        <taxon>Alteromonadales</taxon>
        <taxon>Alteromonadaceae</taxon>
        <taxon>Alteromonas/Salinimonas group</taxon>
        <taxon>Alteromonas</taxon>
    </lineage>
</organism>
<evidence type="ECO:0000259" key="2">
    <source>
        <dbReference type="Pfam" id="PF07995"/>
    </source>
</evidence>
<dbReference type="Proteomes" id="UP000471381">
    <property type="component" value="Unassembled WGS sequence"/>
</dbReference>
<keyword evidence="1" id="KW-0732">Signal</keyword>
<feature type="domain" description="Glucose/Sorbosone dehydrogenase" evidence="2">
    <location>
        <begin position="69"/>
        <end position="395"/>
    </location>
</feature>
<proteinExistence type="predicted"/>
<dbReference type="PANTHER" id="PTHR19328">
    <property type="entry name" value="HEDGEHOG-INTERACTING PROTEIN"/>
    <property type="match status" value="1"/>
</dbReference>
<evidence type="ECO:0000256" key="1">
    <source>
        <dbReference type="SAM" id="SignalP"/>
    </source>
</evidence>
<dbReference type="InterPro" id="IPR012938">
    <property type="entry name" value="Glc/Sorbosone_DH"/>
</dbReference>
<name>A0A6N9TL84_9ALTE</name>